<dbReference type="InterPro" id="IPR036875">
    <property type="entry name" value="Znf_CCHC_sf"/>
</dbReference>
<evidence type="ECO:0000313" key="5">
    <source>
        <dbReference type="Proteomes" id="UP001150925"/>
    </source>
</evidence>
<dbReference type="InterPro" id="IPR021109">
    <property type="entry name" value="Peptidase_aspartic_dom_sf"/>
</dbReference>
<organism evidence="4 5">
    <name type="scientific">Dispira parvispora</name>
    <dbReference type="NCBI Taxonomy" id="1520584"/>
    <lineage>
        <taxon>Eukaryota</taxon>
        <taxon>Fungi</taxon>
        <taxon>Fungi incertae sedis</taxon>
        <taxon>Zoopagomycota</taxon>
        <taxon>Kickxellomycotina</taxon>
        <taxon>Dimargaritomycetes</taxon>
        <taxon>Dimargaritales</taxon>
        <taxon>Dimargaritaceae</taxon>
        <taxon>Dispira</taxon>
    </lineage>
</organism>
<dbReference type="SMART" id="SM00343">
    <property type="entry name" value="ZnF_C2HC"/>
    <property type="match status" value="1"/>
</dbReference>
<dbReference type="AlphaFoldDB" id="A0A9W8E5X9"/>
<dbReference type="PANTHER" id="PTHR46888:SF1">
    <property type="entry name" value="RIBONUCLEASE H"/>
    <property type="match status" value="1"/>
</dbReference>
<feature type="non-terminal residue" evidence="4">
    <location>
        <position position="494"/>
    </location>
</feature>
<keyword evidence="1" id="KW-0479">Metal-binding</keyword>
<dbReference type="PROSITE" id="PS50158">
    <property type="entry name" value="ZF_CCHC"/>
    <property type="match status" value="1"/>
</dbReference>
<dbReference type="EMBL" id="JANBPY010001630">
    <property type="protein sequence ID" value="KAJ1959286.1"/>
    <property type="molecule type" value="Genomic_DNA"/>
</dbReference>
<accession>A0A9W8E5X9</accession>
<gene>
    <name evidence="4" type="ORF">IWQ62_004674</name>
</gene>
<dbReference type="Pfam" id="PF03732">
    <property type="entry name" value="Retrotrans_gag"/>
    <property type="match status" value="1"/>
</dbReference>
<sequence>MDETSDRILRMEEKLAQLREQREATRAVIEEMELDLYGIPLNAELEPQRRELENQIETKINEGKLLNSYIQRLKERLSQHLNEQQQGQQVRQSVPLGRGRSEAPTVSFGSGHSKVPSNLPKFKDGPASFDDADEFLTRFQRVLAGHQLDPSEHWARLLPLCLNSTTAEWVETFLNVDLSWELVCQQFVHQFGNPQRTRQLATELFNMRYSTHESVADFCTRFQLLAAKAKIADGERGATELLVSQLPEMVQWQVQGAVEYGRIQNFTISEVCRYIHTLPLSKVSKSGKEITKKTAGKSGLYCQHHKVNTHNTADCRALKPHSKSSVENSGPRAPNLSKLGTPDHLASIICHRCKQKGHYANQCPQKSGQNQGKPRLNATFADQQVQDSQAWNDDQVDDITDHETDENRALFTISNTSAVDPKSMEAFTIPVLVNGHKELAFIDTGANCTYMAKSLVNRLAIPFTVASGKIYSLDESINMPRYGITDPVLLQAGP</sequence>
<dbReference type="PANTHER" id="PTHR46888">
    <property type="entry name" value="ZINC KNUCKLE DOMAINCONTAINING PROTEIN-RELATED"/>
    <property type="match status" value="1"/>
</dbReference>
<evidence type="ECO:0000313" key="4">
    <source>
        <dbReference type="EMBL" id="KAJ1959286.1"/>
    </source>
</evidence>
<dbReference type="OrthoDB" id="2186246at2759"/>
<protein>
    <recommendedName>
        <fullName evidence="3">CCHC-type domain-containing protein</fullName>
    </recommendedName>
</protein>
<feature type="domain" description="CCHC-type" evidence="3">
    <location>
        <begin position="350"/>
        <end position="365"/>
    </location>
</feature>
<keyword evidence="5" id="KW-1185">Reference proteome</keyword>
<dbReference type="InterPro" id="IPR005162">
    <property type="entry name" value="Retrotrans_gag_dom"/>
</dbReference>
<evidence type="ECO:0000256" key="2">
    <source>
        <dbReference type="SAM" id="MobiDB-lite"/>
    </source>
</evidence>
<dbReference type="GO" id="GO:0003676">
    <property type="term" value="F:nucleic acid binding"/>
    <property type="evidence" value="ECO:0007669"/>
    <property type="project" value="InterPro"/>
</dbReference>
<proteinExistence type="predicted"/>
<feature type="region of interest" description="Disordered" evidence="2">
    <location>
        <begin position="320"/>
        <end position="340"/>
    </location>
</feature>
<dbReference type="Pfam" id="PF00098">
    <property type="entry name" value="zf-CCHC"/>
    <property type="match status" value="1"/>
</dbReference>
<dbReference type="Proteomes" id="UP001150925">
    <property type="component" value="Unassembled WGS sequence"/>
</dbReference>
<feature type="region of interest" description="Disordered" evidence="2">
    <location>
        <begin position="81"/>
        <end position="120"/>
    </location>
</feature>
<comment type="caution">
    <text evidence="4">The sequence shown here is derived from an EMBL/GenBank/DDBJ whole genome shotgun (WGS) entry which is preliminary data.</text>
</comment>
<evidence type="ECO:0000259" key="3">
    <source>
        <dbReference type="PROSITE" id="PS50158"/>
    </source>
</evidence>
<dbReference type="SUPFAM" id="SSF57756">
    <property type="entry name" value="Retrovirus zinc finger-like domains"/>
    <property type="match status" value="1"/>
</dbReference>
<keyword evidence="1" id="KW-0863">Zinc-finger</keyword>
<name>A0A9W8E5X9_9FUNG</name>
<dbReference type="GO" id="GO:0008270">
    <property type="term" value="F:zinc ion binding"/>
    <property type="evidence" value="ECO:0007669"/>
    <property type="project" value="UniProtKB-KW"/>
</dbReference>
<reference evidence="4" key="1">
    <citation type="submission" date="2022-07" db="EMBL/GenBank/DDBJ databases">
        <title>Phylogenomic reconstructions and comparative analyses of Kickxellomycotina fungi.</title>
        <authorList>
            <person name="Reynolds N.K."/>
            <person name="Stajich J.E."/>
            <person name="Barry K."/>
            <person name="Grigoriev I.V."/>
            <person name="Crous P."/>
            <person name="Smith M.E."/>
        </authorList>
    </citation>
    <scope>NUCLEOTIDE SEQUENCE</scope>
    <source>
        <strain evidence="4">RSA 1196</strain>
    </source>
</reference>
<keyword evidence="1" id="KW-0862">Zinc</keyword>
<dbReference type="Gene3D" id="2.40.70.10">
    <property type="entry name" value="Acid Proteases"/>
    <property type="match status" value="1"/>
</dbReference>
<dbReference type="InterPro" id="IPR001878">
    <property type="entry name" value="Znf_CCHC"/>
</dbReference>
<evidence type="ECO:0000256" key="1">
    <source>
        <dbReference type="PROSITE-ProRule" id="PRU00047"/>
    </source>
</evidence>
<dbReference type="Gene3D" id="4.10.60.10">
    <property type="entry name" value="Zinc finger, CCHC-type"/>
    <property type="match status" value="1"/>
</dbReference>